<feature type="region of interest" description="Disordered" evidence="1">
    <location>
        <begin position="1"/>
        <end position="77"/>
    </location>
</feature>
<dbReference type="EnsemblPlants" id="KQL27862">
    <property type="protein sequence ID" value="KQL27862"/>
    <property type="gene ID" value="SETIT_017705mg"/>
</dbReference>
<protein>
    <submittedName>
        <fullName evidence="3 4">Uncharacterized protein</fullName>
    </submittedName>
</protein>
<keyword evidence="2" id="KW-1133">Transmembrane helix</keyword>
<feature type="transmembrane region" description="Helical" evidence="2">
    <location>
        <begin position="318"/>
        <end position="337"/>
    </location>
</feature>
<dbReference type="PANTHER" id="PTHR31170:SF25">
    <property type="entry name" value="BNAA09G04570D PROTEIN"/>
    <property type="match status" value="1"/>
</dbReference>
<evidence type="ECO:0000313" key="5">
    <source>
        <dbReference type="Proteomes" id="UP000004995"/>
    </source>
</evidence>
<evidence type="ECO:0000313" key="4">
    <source>
        <dbReference type="EnsemblPlants" id="KQL27862"/>
    </source>
</evidence>
<dbReference type="OMA" id="EYEDHSF"/>
<name>K3YTV9_SETIT</name>
<evidence type="ECO:0000313" key="3">
    <source>
        <dbReference type="EMBL" id="RCV04617.1"/>
    </source>
</evidence>
<dbReference type="EMBL" id="CM003528">
    <property type="protein sequence ID" value="RCV04617.1"/>
    <property type="molecule type" value="Genomic_DNA"/>
</dbReference>
<organism evidence="3">
    <name type="scientific">Setaria italica</name>
    <name type="common">Foxtail millet</name>
    <name type="synonym">Panicum italicum</name>
    <dbReference type="NCBI Taxonomy" id="4555"/>
    <lineage>
        <taxon>Eukaryota</taxon>
        <taxon>Viridiplantae</taxon>
        <taxon>Streptophyta</taxon>
        <taxon>Embryophyta</taxon>
        <taxon>Tracheophyta</taxon>
        <taxon>Spermatophyta</taxon>
        <taxon>Magnoliopsida</taxon>
        <taxon>Liliopsida</taxon>
        <taxon>Poales</taxon>
        <taxon>Poaceae</taxon>
        <taxon>PACMAD clade</taxon>
        <taxon>Panicoideae</taxon>
        <taxon>Panicodae</taxon>
        <taxon>Paniceae</taxon>
        <taxon>Cenchrinae</taxon>
        <taxon>Setaria</taxon>
    </lineage>
</organism>
<reference evidence="3" key="2">
    <citation type="submission" date="2015-07" db="EMBL/GenBank/DDBJ databases">
        <authorList>
            <person name="Noorani M."/>
        </authorList>
    </citation>
    <scope>NUCLEOTIDE SEQUENCE</scope>
    <source>
        <strain evidence="3">Yugu1</strain>
    </source>
</reference>
<dbReference type="OrthoDB" id="1589813at2759"/>
<accession>K3YTV9</accession>
<proteinExistence type="predicted"/>
<dbReference type="Proteomes" id="UP000004995">
    <property type="component" value="Unassembled WGS sequence"/>
</dbReference>
<dbReference type="AlphaFoldDB" id="K3YTV9"/>
<keyword evidence="5" id="KW-1185">Reference proteome</keyword>
<reference evidence="3 5" key="1">
    <citation type="journal article" date="2012" name="Nat. Biotechnol.">
        <title>Reference genome sequence of the model plant Setaria.</title>
        <authorList>
            <person name="Bennetzen J.L."/>
            <person name="Schmutz J."/>
            <person name="Wang H."/>
            <person name="Percifield R."/>
            <person name="Hawkins J."/>
            <person name="Pontaroli A.C."/>
            <person name="Estep M."/>
            <person name="Feng L."/>
            <person name="Vaughn J.N."/>
            <person name="Grimwood J."/>
            <person name="Jenkins J."/>
            <person name="Barry K."/>
            <person name="Lindquist E."/>
            <person name="Hellsten U."/>
            <person name="Deshpande S."/>
            <person name="Wang X."/>
            <person name="Wu X."/>
            <person name="Mitros T."/>
            <person name="Triplett J."/>
            <person name="Yang X."/>
            <person name="Ye C.Y."/>
            <person name="Mauro-Herrera M."/>
            <person name="Wang L."/>
            <person name="Li P."/>
            <person name="Sharma M."/>
            <person name="Sharma R."/>
            <person name="Ronald P.C."/>
            <person name="Panaud O."/>
            <person name="Kellogg E.A."/>
            <person name="Brutnell T.P."/>
            <person name="Doust A.N."/>
            <person name="Tuskan G.A."/>
            <person name="Rokhsar D."/>
            <person name="Devos K.M."/>
        </authorList>
    </citation>
    <scope>NUCLEOTIDE SEQUENCE [LARGE SCALE GENOMIC DNA]</scope>
    <source>
        <strain evidence="5">cv. Yugu1</strain>
        <strain evidence="3">Yugu1</strain>
    </source>
</reference>
<dbReference type="InterPro" id="IPR004158">
    <property type="entry name" value="DUF247_pln"/>
</dbReference>
<dbReference type="EMBL" id="AGNK02000022">
    <property type="status" value="NOT_ANNOTATED_CDS"/>
    <property type="molecule type" value="Genomic_DNA"/>
</dbReference>
<keyword evidence="2" id="KW-0472">Membrane</keyword>
<keyword evidence="2" id="KW-0812">Transmembrane</keyword>
<dbReference type="PANTHER" id="PTHR31170">
    <property type="entry name" value="BNAC04G53230D PROTEIN"/>
    <property type="match status" value="1"/>
</dbReference>
<evidence type="ECO:0000256" key="2">
    <source>
        <dbReference type="SAM" id="Phobius"/>
    </source>
</evidence>
<reference evidence="4" key="3">
    <citation type="submission" date="2018-08" db="UniProtKB">
        <authorList>
            <consortium name="EnsemblPlants"/>
        </authorList>
    </citation>
    <scope>IDENTIFICATION</scope>
    <source>
        <strain evidence="4">Yugu1</strain>
    </source>
</reference>
<feature type="region of interest" description="Disordered" evidence="1">
    <location>
        <begin position="173"/>
        <end position="195"/>
    </location>
</feature>
<dbReference type="Gramene" id="KQL27862">
    <property type="protein sequence ID" value="KQL27862"/>
    <property type="gene ID" value="SETIT_017705mg"/>
</dbReference>
<sequence length="343" mass="37691">MAFSFYAKNRQASSSAEEGGGGASPSPGWEAQSRSDFAYQDPRPPVPQPGSGGTSSRALPAPARNKKEPRRVTHIPGISKVKGKVQDAWHHQKDEFACQDPRPPVSRYAALVGSRVRTGEDVEHLQKRGIVDNLLGTDDDAAAKFFQQLGDCASLEYEDHSFAAMFADLPVPQPGSGGTSSKAQPAPARNKKEPRRVTHIPGISKVKDKVQDAWHHQKDEFACQEPRPPVSRYAALVGSRVRTGEDVEHLQKRGVVDNLLGTDDDAAAKVFQQLGDCASLEYEDHSFAAMFADLNRYYRSSWRRHKAEFLRDHCSSPWAALVLVVAGCAFCFALFKFSTTGFH</sequence>
<dbReference type="eggNOG" id="ENOG502RY48">
    <property type="taxonomic scope" value="Eukaryota"/>
</dbReference>
<gene>
    <name evidence="3" type="ORF">SETIT_1G014800v2</name>
</gene>
<dbReference type="Pfam" id="PF03140">
    <property type="entry name" value="DUF247"/>
    <property type="match status" value="2"/>
</dbReference>
<dbReference type="HOGENOM" id="CLU_809872_0_0_1"/>
<evidence type="ECO:0000256" key="1">
    <source>
        <dbReference type="SAM" id="MobiDB-lite"/>
    </source>
</evidence>